<evidence type="ECO:0000256" key="6">
    <source>
        <dbReference type="ARBA" id="ARBA00023180"/>
    </source>
</evidence>
<comment type="subcellular location">
    <subcellularLocation>
        <location evidence="1">Cell membrane</location>
    </subcellularLocation>
</comment>
<evidence type="ECO:0000256" key="5">
    <source>
        <dbReference type="ARBA" id="ARBA00023157"/>
    </source>
</evidence>
<keyword evidence="2" id="KW-1003">Cell membrane</keyword>
<evidence type="ECO:0000256" key="1">
    <source>
        <dbReference type="ARBA" id="ARBA00004236"/>
    </source>
</evidence>
<dbReference type="GO" id="GO:0005886">
    <property type="term" value="C:plasma membrane"/>
    <property type="evidence" value="ECO:0007669"/>
    <property type="project" value="UniProtKB-SubCell"/>
</dbReference>
<keyword evidence="10" id="KW-1185">Reference proteome</keyword>
<dbReference type="Ensembl" id="ENSOCUT00000058644.1">
    <property type="protein sequence ID" value="ENSOCUP00000049714.1"/>
    <property type="gene ID" value="ENSOCUG00000037325.1"/>
</dbReference>
<dbReference type="GeneTree" id="ENSGT00390000015960"/>
<dbReference type="AlphaFoldDB" id="A0A5F9DTH2"/>
<dbReference type="Proteomes" id="UP000001811">
    <property type="component" value="Chromosome 12"/>
</dbReference>
<evidence type="ECO:0000313" key="9">
    <source>
        <dbReference type="Ensembl" id="ENSOCUP00000049714.1"/>
    </source>
</evidence>
<dbReference type="EMBL" id="AAGW02070273">
    <property type="status" value="NOT_ANNOTATED_CDS"/>
    <property type="molecule type" value="Genomic_DNA"/>
</dbReference>
<reference evidence="9 10" key="1">
    <citation type="journal article" date="2011" name="Nature">
        <title>A high-resolution map of human evolutionary constraint using 29 mammals.</title>
        <authorList>
            <person name="Lindblad-Toh K."/>
            <person name="Garber M."/>
            <person name="Zuk O."/>
            <person name="Lin M.F."/>
            <person name="Parker B.J."/>
            <person name="Washietl S."/>
            <person name="Kheradpour P."/>
            <person name="Ernst J."/>
            <person name="Jordan G."/>
            <person name="Mauceli E."/>
            <person name="Ward L.D."/>
            <person name="Lowe C.B."/>
            <person name="Holloway A.K."/>
            <person name="Clamp M."/>
            <person name="Gnerre S."/>
            <person name="Alfoldi J."/>
            <person name="Beal K."/>
            <person name="Chang J."/>
            <person name="Clawson H."/>
            <person name="Cuff J."/>
            <person name="Di Palma F."/>
            <person name="Fitzgerald S."/>
            <person name="Flicek P."/>
            <person name="Guttman M."/>
            <person name="Hubisz M.J."/>
            <person name="Jaffe D.B."/>
            <person name="Jungreis I."/>
            <person name="Kent W.J."/>
            <person name="Kostka D."/>
            <person name="Lara M."/>
            <person name="Martins A.L."/>
            <person name="Massingham T."/>
            <person name="Moltke I."/>
            <person name="Raney B.J."/>
            <person name="Rasmussen M.D."/>
            <person name="Robinson J."/>
            <person name="Stark A."/>
            <person name="Vilella A.J."/>
            <person name="Wen J."/>
            <person name="Xie X."/>
            <person name="Zody M.C."/>
            <person name="Baldwin J."/>
            <person name="Bloom T."/>
            <person name="Chin C.W."/>
            <person name="Heiman D."/>
            <person name="Nicol R."/>
            <person name="Nusbaum C."/>
            <person name="Young S."/>
            <person name="Wilkinson J."/>
            <person name="Worley K.C."/>
            <person name="Kovar C.L."/>
            <person name="Muzny D.M."/>
            <person name="Gibbs R.A."/>
            <person name="Cree A."/>
            <person name="Dihn H.H."/>
            <person name="Fowler G."/>
            <person name="Jhangiani S."/>
            <person name="Joshi V."/>
            <person name="Lee S."/>
            <person name="Lewis L.R."/>
            <person name="Nazareth L.V."/>
            <person name="Okwuonu G."/>
            <person name="Santibanez J."/>
            <person name="Warren W.C."/>
            <person name="Mardis E.R."/>
            <person name="Weinstock G.M."/>
            <person name="Wilson R.K."/>
            <person name="Delehaunty K."/>
            <person name="Dooling D."/>
            <person name="Fronik C."/>
            <person name="Fulton L."/>
            <person name="Fulton B."/>
            <person name="Graves T."/>
            <person name="Minx P."/>
            <person name="Sodergren E."/>
            <person name="Birney E."/>
            <person name="Margulies E.H."/>
            <person name="Herrero J."/>
            <person name="Green E.D."/>
            <person name="Haussler D."/>
            <person name="Siepel A."/>
            <person name="Goldman N."/>
            <person name="Pollard K.S."/>
            <person name="Pedersen J.S."/>
            <person name="Lander E.S."/>
            <person name="Kellis M."/>
        </authorList>
    </citation>
    <scope>NUCLEOTIDE SEQUENCE [LARGE SCALE GENOMIC DNA]</scope>
    <source>
        <strain evidence="9 10">Thorbecke inbred</strain>
    </source>
</reference>
<dbReference type="InterPro" id="IPR026524">
    <property type="entry name" value="LY6G6d/LY6G6f"/>
</dbReference>
<sequence length="98" mass="10727">MIAGRGAPPSSLLLPPSLSCLALTIAFVDASPVLCAPSVGWDVARILMLLLIVGQGFAILALSVLLWRRRVRAAQDVWTCHFEPEIQVYENIHLAHLR</sequence>
<dbReference type="PANTHER" id="PTHR32286:SF10">
    <property type="entry name" value="LYMPHOCYTE ANTIGEN 6 COMPLEX LOCUS PROTEIN G6F"/>
    <property type="match status" value="1"/>
</dbReference>
<evidence type="ECO:0000313" key="10">
    <source>
        <dbReference type="Proteomes" id="UP000001811"/>
    </source>
</evidence>
<feature type="transmembrane region" description="Helical" evidence="7">
    <location>
        <begin position="45"/>
        <end position="67"/>
    </location>
</feature>
<organism evidence="9 10">
    <name type="scientific">Oryctolagus cuniculus</name>
    <name type="common">Rabbit</name>
    <dbReference type="NCBI Taxonomy" id="9986"/>
    <lineage>
        <taxon>Eukaryota</taxon>
        <taxon>Metazoa</taxon>
        <taxon>Chordata</taxon>
        <taxon>Craniata</taxon>
        <taxon>Vertebrata</taxon>
        <taxon>Euteleostomi</taxon>
        <taxon>Mammalia</taxon>
        <taxon>Eutheria</taxon>
        <taxon>Euarchontoglires</taxon>
        <taxon>Glires</taxon>
        <taxon>Lagomorpha</taxon>
        <taxon>Leporidae</taxon>
        <taxon>Oryctolagus</taxon>
    </lineage>
</organism>
<protein>
    <submittedName>
        <fullName evidence="9">Uncharacterized protein</fullName>
    </submittedName>
</protein>
<proteinExistence type="predicted"/>
<keyword evidence="5" id="KW-1015">Disulfide bond</keyword>
<reference evidence="9" key="2">
    <citation type="submission" date="2025-08" db="UniProtKB">
        <authorList>
            <consortium name="Ensembl"/>
        </authorList>
    </citation>
    <scope>IDENTIFICATION</scope>
    <source>
        <strain evidence="9">Thorbecke</strain>
    </source>
</reference>
<evidence type="ECO:0000256" key="2">
    <source>
        <dbReference type="ARBA" id="ARBA00022475"/>
    </source>
</evidence>
<keyword evidence="4 7" id="KW-0472">Membrane</keyword>
<evidence type="ECO:0000256" key="4">
    <source>
        <dbReference type="ARBA" id="ARBA00023136"/>
    </source>
</evidence>
<feature type="chain" id="PRO_5023840170" evidence="8">
    <location>
        <begin position="31"/>
        <end position="98"/>
    </location>
</feature>
<dbReference type="InParanoid" id="A0A5F9DTH2"/>
<dbReference type="PANTHER" id="PTHR32286">
    <property type="entry name" value="LYMPHOCYTE ANTIGEN 6 COMPLEX LOCUS PROTEIN G6F"/>
    <property type="match status" value="1"/>
</dbReference>
<dbReference type="EMBL" id="AAGW02070274">
    <property type="status" value="NOT_ANNOTATED_CDS"/>
    <property type="molecule type" value="Genomic_DNA"/>
</dbReference>
<evidence type="ECO:0000256" key="8">
    <source>
        <dbReference type="SAM" id="SignalP"/>
    </source>
</evidence>
<reference evidence="9" key="3">
    <citation type="submission" date="2025-09" db="UniProtKB">
        <authorList>
            <consortium name="Ensembl"/>
        </authorList>
    </citation>
    <scope>IDENTIFICATION</scope>
    <source>
        <strain evidence="9">Thorbecke</strain>
    </source>
</reference>
<evidence type="ECO:0000256" key="3">
    <source>
        <dbReference type="ARBA" id="ARBA00022729"/>
    </source>
</evidence>
<accession>A0A5F9DTH2</accession>
<keyword evidence="7" id="KW-1133">Transmembrane helix</keyword>
<name>A0A5F9DTH2_RABIT</name>
<evidence type="ECO:0000256" key="7">
    <source>
        <dbReference type="SAM" id="Phobius"/>
    </source>
</evidence>
<feature type="signal peptide" evidence="8">
    <location>
        <begin position="1"/>
        <end position="30"/>
    </location>
</feature>
<keyword evidence="6" id="KW-0325">Glycoprotein</keyword>
<keyword evidence="3 8" id="KW-0732">Signal</keyword>
<dbReference type="Bgee" id="ENSOCUG00000037325">
    <property type="expression patterns" value="Expressed in blood and 2 other cell types or tissues"/>
</dbReference>
<keyword evidence="7" id="KW-0812">Transmembrane</keyword>